<feature type="transmembrane region" description="Helical" evidence="1">
    <location>
        <begin position="87"/>
        <end position="109"/>
    </location>
</feature>
<keyword evidence="1" id="KW-0472">Membrane</keyword>
<sequence length="166" mass="19214">MTASDKPSSQPPPQQLKVHSAFTIFFAICLAGWSGWYWWFTAIAAKNNDMKGLIVFVLTGFFLLIIGIIGIVFVLIRRRSFVLKWSIINVVMFVMGIIELALCIETYLHCDNPALHLFDFICKMEDTRYFWLPCAGQIFINICCFSLGFSLWKRWGDSDKKVQNYY</sequence>
<keyword evidence="1" id="KW-1133">Transmembrane helix</keyword>
<evidence type="ECO:0000313" key="3">
    <source>
        <dbReference type="Proteomes" id="UP000241769"/>
    </source>
</evidence>
<feature type="transmembrane region" description="Helical" evidence="1">
    <location>
        <begin position="52"/>
        <end position="75"/>
    </location>
</feature>
<proteinExistence type="predicted"/>
<evidence type="ECO:0000256" key="1">
    <source>
        <dbReference type="SAM" id="Phobius"/>
    </source>
</evidence>
<protein>
    <recommendedName>
        <fullName evidence="4">Transmembrane protein</fullName>
    </recommendedName>
</protein>
<evidence type="ECO:0000313" key="2">
    <source>
        <dbReference type="EMBL" id="PRP76760.1"/>
    </source>
</evidence>
<accession>A0A2P6MYH3</accession>
<name>A0A2P6MYH3_9EUKA</name>
<dbReference type="AlphaFoldDB" id="A0A2P6MYH3"/>
<gene>
    <name evidence="2" type="ORF">PROFUN_14885</name>
</gene>
<organism evidence="2 3">
    <name type="scientific">Planoprotostelium fungivorum</name>
    <dbReference type="NCBI Taxonomy" id="1890364"/>
    <lineage>
        <taxon>Eukaryota</taxon>
        <taxon>Amoebozoa</taxon>
        <taxon>Evosea</taxon>
        <taxon>Variosea</taxon>
        <taxon>Cavosteliida</taxon>
        <taxon>Cavosteliaceae</taxon>
        <taxon>Planoprotostelium</taxon>
    </lineage>
</organism>
<reference evidence="2 3" key="1">
    <citation type="journal article" date="2018" name="Genome Biol. Evol.">
        <title>Multiple Roots of Fruiting Body Formation in Amoebozoa.</title>
        <authorList>
            <person name="Hillmann F."/>
            <person name="Forbes G."/>
            <person name="Novohradska S."/>
            <person name="Ferling I."/>
            <person name="Riege K."/>
            <person name="Groth M."/>
            <person name="Westermann M."/>
            <person name="Marz M."/>
            <person name="Spaller T."/>
            <person name="Winckler T."/>
            <person name="Schaap P."/>
            <person name="Glockner G."/>
        </authorList>
    </citation>
    <scope>NUCLEOTIDE SEQUENCE [LARGE SCALE GENOMIC DNA]</scope>
    <source>
        <strain evidence="2 3">Jena</strain>
    </source>
</reference>
<dbReference type="EMBL" id="MDYQ01000303">
    <property type="protein sequence ID" value="PRP76760.1"/>
    <property type="molecule type" value="Genomic_DNA"/>
</dbReference>
<feature type="transmembrane region" description="Helical" evidence="1">
    <location>
        <begin position="129"/>
        <end position="152"/>
    </location>
</feature>
<dbReference type="Proteomes" id="UP000241769">
    <property type="component" value="Unassembled WGS sequence"/>
</dbReference>
<dbReference type="FunCoup" id="A0A2P6MYH3">
    <property type="interactions" value="82"/>
</dbReference>
<keyword evidence="1" id="KW-0812">Transmembrane</keyword>
<comment type="caution">
    <text evidence="2">The sequence shown here is derived from an EMBL/GenBank/DDBJ whole genome shotgun (WGS) entry which is preliminary data.</text>
</comment>
<dbReference type="InParanoid" id="A0A2P6MYH3"/>
<evidence type="ECO:0008006" key="4">
    <source>
        <dbReference type="Google" id="ProtNLM"/>
    </source>
</evidence>
<feature type="transmembrane region" description="Helical" evidence="1">
    <location>
        <begin position="21"/>
        <end position="40"/>
    </location>
</feature>
<keyword evidence="3" id="KW-1185">Reference proteome</keyword>